<dbReference type="PANTHER" id="PTHR42852">
    <property type="entry name" value="THIOL:DISULFIDE INTERCHANGE PROTEIN DSBE"/>
    <property type="match status" value="1"/>
</dbReference>
<accession>A0A1W2GAW1</accession>
<dbReference type="Gene3D" id="3.40.30.10">
    <property type="entry name" value="Glutaredoxin"/>
    <property type="match status" value="1"/>
</dbReference>
<feature type="chain" id="PRO_5013026461" evidence="1">
    <location>
        <begin position="25"/>
        <end position="165"/>
    </location>
</feature>
<dbReference type="PANTHER" id="PTHR42852:SF13">
    <property type="entry name" value="PROTEIN DIPZ"/>
    <property type="match status" value="1"/>
</dbReference>
<dbReference type="InterPro" id="IPR013766">
    <property type="entry name" value="Thioredoxin_domain"/>
</dbReference>
<organism evidence="3 4">
    <name type="scientific">Reichenbachiella faecimaris</name>
    <dbReference type="NCBI Taxonomy" id="692418"/>
    <lineage>
        <taxon>Bacteria</taxon>
        <taxon>Pseudomonadati</taxon>
        <taxon>Bacteroidota</taxon>
        <taxon>Cytophagia</taxon>
        <taxon>Cytophagales</taxon>
        <taxon>Reichenbachiellaceae</taxon>
        <taxon>Reichenbachiella</taxon>
    </lineage>
</organism>
<feature type="signal peptide" evidence="1">
    <location>
        <begin position="1"/>
        <end position="24"/>
    </location>
</feature>
<proteinExistence type="predicted"/>
<dbReference type="PROSITE" id="PS51352">
    <property type="entry name" value="THIOREDOXIN_2"/>
    <property type="match status" value="1"/>
</dbReference>
<dbReference type="RefSeq" id="WP_084372207.1">
    <property type="nucleotide sequence ID" value="NZ_FWYF01000002.1"/>
</dbReference>
<dbReference type="OrthoDB" id="6399635at2"/>
<dbReference type="STRING" id="692418.SAMN04488029_1672"/>
<sequence length="165" mass="19140">MNKAVHFPFLAIIIVCLLASNSQAQSVEVIKYPDLAKLISSQSDKNKVINFWATWCRPCVKELPQFLELYEKYNEENLELSLISFDFVEDLENKLKPFVTKKNIEAKVYLLDETDYNAFIDKVDPSWSGAIPATLMVSKGNTKRKFIEKEFSEDELEKVYLNFIK</sequence>
<dbReference type="InterPro" id="IPR050553">
    <property type="entry name" value="Thioredoxin_ResA/DsbE_sf"/>
</dbReference>
<dbReference type="InterPro" id="IPR000866">
    <property type="entry name" value="AhpC/TSA"/>
</dbReference>
<protein>
    <submittedName>
        <fullName evidence="3">AhpC/TSA family protein</fullName>
    </submittedName>
</protein>
<dbReference type="AlphaFoldDB" id="A0A1W2GAW1"/>
<evidence type="ECO:0000313" key="4">
    <source>
        <dbReference type="Proteomes" id="UP000192472"/>
    </source>
</evidence>
<dbReference type="CDD" id="cd02966">
    <property type="entry name" value="TlpA_like_family"/>
    <property type="match status" value="1"/>
</dbReference>
<reference evidence="3 4" key="1">
    <citation type="submission" date="2017-04" db="EMBL/GenBank/DDBJ databases">
        <authorList>
            <person name="Afonso C.L."/>
            <person name="Miller P.J."/>
            <person name="Scott M.A."/>
            <person name="Spackman E."/>
            <person name="Goraichik I."/>
            <person name="Dimitrov K.M."/>
            <person name="Suarez D.L."/>
            <person name="Swayne D.E."/>
        </authorList>
    </citation>
    <scope>NUCLEOTIDE SEQUENCE [LARGE SCALE GENOMIC DNA]</scope>
    <source>
        <strain evidence="3 4">DSM 26133</strain>
    </source>
</reference>
<dbReference type="EMBL" id="FWYF01000002">
    <property type="protein sequence ID" value="SMD33797.1"/>
    <property type="molecule type" value="Genomic_DNA"/>
</dbReference>
<dbReference type="InterPro" id="IPR036249">
    <property type="entry name" value="Thioredoxin-like_sf"/>
</dbReference>
<dbReference type="SUPFAM" id="SSF52833">
    <property type="entry name" value="Thioredoxin-like"/>
    <property type="match status" value="1"/>
</dbReference>
<name>A0A1W2GAW1_REIFA</name>
<evidence type="ECO:0000256" key="1">
    <source>
        <dbReference type="SAM" id="SignalP"/>
    </source>
</evidence>
<keyword evidence="1" id="KW-0732">Signal</keyword>
<dbReference type="GO" id="GO:0016491">
    <property type="term" value="F:oxidoreductase activity"/>
    <property type="evidence" value="ECO:0007669"/>
    <property type="project" value="InterPro"/>
</dbReference>
<dbReference type="Pfam" id="PF00578">
    <property type="entry name" value="AhpC-TSA"/>
    <property type="match status" value="1"/>
</dbReference>
<dbReference type="GO" id="GO:0016209">
    <property type="term" value="F:antioxidant activity"/>
    <property type="evidence" value="ECO:0007669"/>
    <property type="project" value="InterPro"/>
</dbReference>
<dbReference type="Proteomes" id="UP000192472">
    <property type="component" value="Unassembled WGS sequence"/>
</dbReference>
<keyword evidence="4" id="KW-1185">Reference proteome</keyword>
<feature type="domain" description="Thioredoxin" evidence="2">
    <location>
        <begin position="16"/>
        <end position="165"/>
    </location>
</feature>
<gene>
    <name evidence="3" type="ORF">SAMN04488029_1672</name>
</gene>
<evidence type="ECO:0000313" key="3">
    <source>
        <dbReference type="EMBL" id="SMD33797.1"/>
    </source>
</evidence>
<evidence type="ECO:0000259" key="2">
    <source>
        <dbReference type="PROSITE" id="PS51352"/>
    </source>
</evidence>